<organism evidence="10 11">
    <name type="scientific">Sphaeroforma arctica JP610</name>
    <dbReference type="NCBI Taxonomy" id="667725"/>
    <lineage>
        <taxon>Eukaryota</taxon>
        <taxon>Ichthyosporea</taxon>
        <taxon>Ichthyophonida</taxon>
        <taxon>Sphaeroforma</taxon>
    </lineage>
</organism>
<dbReference type="GeneID" id="25903645"/>
<dbReference type="Proteomes" id="UP000054560">
    <property type="component" value="Unassembled WGS sequence"/>
</dbReference>
<keyword evidence="4" id="KW-0732">Signal</keyword>
<dbReference type="InterPro" id="IPR009038">
    <property type="entry name" value="GOLD_dom"/>
</dbReference>
<dbReference type="STRING" id="667725.A0A0L0G6K5"/>
<evidence type="ECO:0000313" key="10">
    <source>
        <dbReference type="EMBL" id="KNC84650.1"/>
    </source>
</evidence>
<dbReference type="OrthoDB" id="3427at2759"/>
<evidence type="ECO:0000256" key="6">
    <source>
        <dbReference type="ARBA" id="ARBA00023136"/>
    </source>
</evidence>
<sequence length="152" mass="17462">MGITVRIQNPDGEKIMDKVVQNSPEKFAFTTVVPGEHYVCLSADAGWIGRGAAIKVYFDVVMGEGANDYDEIRRKDKLDDIQLRVRQLLDQINQISKEQAYQRVREARFRHTSEATNSRVIYWSCAQFAILIVAGLWQTRHLRGFFEAKKLV</sequence>
<dbReference type="SMART" id="SM01190">
    <property type="entry name" value="EMP24_GP25L"/>
    <property type="match status" value="1"/>
</dbReference>
<evidence type="ECO:0000256" key="1">
    <source>
        <dbReference type="ARBA" id="ARBA00004479"/>
    </source>
</evidence>
<keyword evidence="3 7" id="KW-0812">Transmembrane</keyword>
<keyword evidence="6 8" id="KW-0472">Membrane</keyword>
<evidence type="ECO:0000313" key="11">
    <source>
        <dbReference type="Proteomes" id="UP000054560"/>
    </source>
</evidence>
<evidence type="ECO:0000256" key="4">
    <source>
        <dbReference type="ARBA" id="ARBA00022729"/>
    </source>
</evidence>
<feature type="transmembrane region" description="Helical" evidence="8">
    <location>
        <begin position="120"/>
        <end position="137"/>
    </location>
</feature>
<dbReference type="InterPro" id="IPR015720">
    <property type="entry name" value="Emp24-like"/>
</dbReference>
<dbReference type="Pfam" id="PF01105">
    <property type="entry name" value="EMP24_GP25L"/>
    <property type="match status" value="1"/>
</dbReference>
<evidence type="ECO:0000256" key="7">
    <source>
        <dbReference type="RuleBase" id="RU003827"/>
    </source>
</evidence>
<feature type="domain" description="GOLD" evidence="9">
    <location>
        <begin position="1"/>
        <end position="87"/>
    </location>
</feature>
<accession>A0A0L0G6K5</accession>
<dbReference type="GO" id="GO:0016020">
    <property type="term" value="C:membrane"/>
    <property type="evidence" value="ECO:0007669"/>
    <property type="project" value="UniProtKB-SubCell"/>
</dbReference>
<protein>
    <recommendedName>
        <fullName evidence="9">GOLD domain-containing protein</fullName>
    </recommendedName>
</protein>
<dbReference type="eggNOG" id="KOG1690">
    <property type="taxonomic scope" value="Eukaryota"/>
</dbReference>
<dbReference type="RefSeq" id="XP_014158552.1">
    <property type="nucleotide sequence ID" value="XM_014303077.1"/>
</dbReference>
<gene>
    <name evidence="10" type="ORF">SARC_03141</name>
</gene>
<evidence type="ECO:0000256" key="5">
    <source>
        <dbReference type="ARBA" id="ARBA00022989"/>
    </source>
</evidence>
<keyword evidence="11" id="KW-1185">Reference proteome</keyword>
<name>A0A0L0G6K5_9EUKA</name>
<dbReference type="AlphaFoldDB" id="A0A0L0G6K5"/>
<dbReference type="EMBL" id="KQ241750">
    <property type="protein sequence ID" value="KNC84650.1"/>
    <property type="molecule type" value="Genomic_DNA"/>
</dbReference>
<comment type="subcellular location">
    <subcellularLocation>
        <location evidence="1 7">Membrane</location>
        <topology evidence="1 7">Single-pass type I membrane protein</topology>
    </subcellularLocation>
</comment>
<proteinExistence type="inferred from homology"/>
<evidence type="ECO:0000259" key="9">
    <source>
        <dbReference type="PROSITE" id="PS50866"/>
    </source>
</evidence>
<reference evidence="10 11" key="1">
    <citation type="submission" date="2011-02" db="EMBL/GenBank/DDBJ databases">
        <title>The Genome Sequence of Sphaeroforma arctica JP610.</title>
        <authorList>
            <consortium name="The Broad Institute Genome Sequencing Platform"/>
            <person name="Russ C."/>
            <person name="Cuomo C."/>
            <person name="Young S.K."/>
            <person name="Zeng Q."/>
            <person name="Gargeya S."/>
            <person name="Alvarado L."/>
            <person name="Berlin A."/>
            <person name="Chapman S.B."/>
            <person name="Chen Z."/>
            <person name="Freedman E."/>
            <person name="Gellesch M."/>
            <person name="Goldberg J."/>
            <person name="Griggs A."/>
            <person name="Gujja S."/>
            <person name="Heilman E."/>
            <person name="Heiman D."/>
            <person name="Howarth C."/>
            <person name="Mehta T."/>
            <person name="Neiman D."/>
            <person name="Pearson M."/>
            <person name="Roberts A."/>
            <person name="Saif S."/>
            <person name="Shea T."/>
            <person name="Shenoy N."/>
            <person name="Sisk P."/>
            <person name="Stolte C."/>
            <person name="Sykes S."/>
            <person name="White J."/>
            <person name="Yandava C."/>
            <person name="Burger G."/>
            <person name="Gray M.W."/>
            <person name="Holland P.W.H."/>
            <person name="King N."/>
            <person name="Lang F.B.F."/>
            <person name="Roger A.J."/>
            <person name="Ruiz-Trillo I."/>
            <person name="Haas B."/>
            <person name="Nusbaum C."/>
            <person name="Birren B."/>
        </authorList>
    </citation>
    <scope>NUCLEOTIDE SEQUENCE [LARGE SCALE GENOMIC DNA]</scope>
    <source>
        <strain evidence="10 11">JP610</strain>
    </source>
</reference>
<dbReference type="PROSITE" id="PS50866">
    <property type="entry name" value="GOLD"/>
    <property type="match status" value="1"/>
</dbReference>
<dbReference type="PANTHER" id="PTHR22811">
    <property type="entry name" value="TRANSMEMBRANE EMP24 DOMAIN-CONTAINING PROTEIN"/>
    <property type="match status" value="1"/>
</dbReference>
<keyword evidence="5 8" id="KW-1133">Transmembrane helix</keyword>
<evidence type="ECO:0000256" key="2">
    <source>
        <dbReference type="ARBA" id="ARBA00007104"/>
    </source>
</evidence>
<comment type="similarity">
    <text evidence="2 7">Belongs to the EMP24/GP25L family.</text>
</comment>
<evidence type="ECO:0000256" key="3">
    <source>
        <dbReference type="ARBA" id="ARBA00022692"/>
    </source>
</evidence>
<evidence type="ECO:0000256" key="8">
    <source>
        <dbReference type="SAM" id="Phobius"/>
    </source>
</evidence>